<comment type="PTM">
    <text evidence="9">Cleaved by prepilin peptidase.</text>
</comment>
<dbReference type="GO" id="GO:0005886">
    <property type="term" value="C:plasma membrane"/>
    <property type="evidence" value="ECO:0007669"/>
    <property type="project" value="UniProtKB-SubCell"/>
</dbReference>
<dbReference type="NCBIfam" id="TIGR01707">
    <property type="entry name" value="gspI"/>
    <property type="match status" value="1"/>
</dbReference>
<proteinExistence type="inferred from homology"/>
<comment type="subunit">
    <text evidence="9">Type II secretion is composed of four main components: the outer membrane complex, the inner membrane complex, the cytoplasmic secretion ATPase and the periplasm-spanning pseudopilus.</text>
</comment>
<feature type="domain" description="Type II secretion system protein GspI C-terminal" evidence="10">
    <location>
        <begin position="46"/>
        <end position="124"/>
    </location>
</feature>
<comment type="subcellular location">
    <subcellularLocation>
        <location evidence="1 9">Cell inner membrane</location>
        <topology evidence="1 9">Single-pass membrane protein</topology>
    </subcellularLocation>
</comment>
<dbReference type="InterPro" id="IPR003413">
    <property type="entry name" value="T2SS_GspI_C"/>
</dbReference>
<accession>A0AAN1W175</accession>
<evidence type="ECO:0000256" key="6">
    <source>
        <dbReference type="ARBA" id="ARBA00022692"/>
    </source>
</evidence>
<evidence type="ECO:0000256" key="1">
    <source>
        <dbReference type="ARBA" id="ARBA00004377"/>
    </source>
</evidence>
<comment type="function">
    <text evidence="9">Component of the type II secretion system required for the energy-dependent secretion of extracellular factors such as proteases and toxins from the periplasm.</text>
</comment>
<dbReference type="KEGG" id="fku:FGKAn22_21200"/>
<dbReference type="Pfam" id="PF02501">
    <property type="entry name" value="T2SSI"/>
    <property type="match status" value="1"/>
</dbReference>
<dbReference type="RefSeq" id="WP_212785667.1">
    <property type="nucleotide sequence ID" value="NZ_AP019536.1"/>
</dbReference>
<evidence type="ECO:0000256" key="2">
    <source>
        <dbReference type="ARBA" id="ARBA00008358"/>
    </source>
</evidence>
<evidence type="ECO:0000256" key="3">
    <source>
        <dbReference type="ARBA" id="ARBA00022475"/>
    </source>
</evidence>
<dbReference type="Proteomes" id="UP001319121">
    <property type="component" value="Chromosome"/>
</dbReference>
<dbReference type="InterPro" id="IPR012902">
    <property type="entry name" value="N_methyl_site"/>
</dbReference>
<gene>
    <name evidence="11" type="ORF">FGKAn22_21200</name>
</gene>
<dbReference type="GO" id="GO:0015628">
    <property type="term" value="P:protein secretion by the type II secretion system"/>
    <property type="evidence" value="ECO:0007669"/>
    <property type="project" value="UniProtKB-UniRule"/>
</dbReference>
<sequence length="130" mass="14482">MTKNRPQLAQCGFTLLETLVALAILAIAMAAILRTAGTETRHAEELRLRLLADWVAQNRLALHAARGDWLAVGTQAGEDTQAGVRLLWREDISATPNPAFRRIEVGVFSPDDEQHALRKLTAYLVEQRRL</sequence>
<evidence type="ECO:0000256" key="7">
    <source>
        <dbReference type="ARBA" id="ARBA00022989"/>
    </source>
</evidence>
<keyword evidence="8 9" id="KW-0472">Membrane</keyword>
<evidence type="ECO:0000256" key="5">
    <source>
        <dbReference type="ARBA" id="ARBA00022519"/>
    </source>
</evidence>
<protein>
    <recommendedName>
        <fullName evidence="9">Type II secretion system protein I</fullName>
        <shortName evidence="9">T2SS minor pseudopilin I</shortName>
    </recommendedName>
</protein>
<dbReference type="NCBIfam" id="TIGR02532">
    <property type="entry name" value="IV_pilin_GFxxxE"/>
    <property type="match status" value="1"/>
</dbReference>
<dbReference type="GO" id="GO:0015627">
    <property type="term" value="C:type II protein secretion system complex"/>
    <property type="evidence" value="ECO:0007669"/>
    <property type="project" value="UniProtKB-UniRule"/>
</dbReference>
<evidence type="ECO:0000313" key="12">
    <source>
        <dbReference type="Proteomes" id="UP001319121"/>
    </source>
</evidence>
<dbReference type="Pfam" id="PF07963">
    <property type="entry name" value="N_methyl"/>
    <property type="match status" value="1"/>
</dbReference>
<name>A0AAN1W175_9PROT</name>
<dbReference type="EMBL" id="AP019536">
    <property type="protein sequence ID" value="BBJ00428.1"/>
    <property type="molecule type" value="Genomic_DNA"/>
</dbReference>
<keyword evidence="5 9" id="KW-0997">Cell inner membrane</keyword>
<evidence type="ECO:0000256" key="4">
    <source>
        <dbReference type="ARBA" id="ARBA00022481"/>
    </source>
</evidence>
<evidence type="ECO:0000313" key="11">
    <source>
        <dbReference type="EMBL" id="BBJ00428.1"/>
    </source>
</evidence>
<keyword evidence="3" id="KW-1003">Cell membrane</keyword>
<evidence type="ECO:0000256" key="8">
    <source>
        <dbReference type="ARBA" id="ARBA00023136"/>
    </source>
</evidence>
<evidence type="ECO:0000256" key="9">
    <source>
        <dbReference type="RuleBase" id="RU368030"/>
    </source>
</evidence>
<dbReference type="AlphaFoldDB" id="A0AAN1W175"/>
<dbReference type="SUPFAM" id="SSF54523">
    <property type="entry name" value="Pili subunits"/>
    <property type="match status" value="1"/>
</dbReference>
<organism evidence="11 12">
    <name type="scientific">Ferrigenium kumadai</name>
    <dbReference type="NCBI Taxonomy" id="1682490"/>
    <lineage>
        <taxon>Bacteria</taxon>
        <taxon>Pseudomonadati</taxon>
        <taxon>Pseudomonadota</taxon>
        <taxon>Betaproteobacteria</taxon>
        <taxon>Nitrosomonadales</taxon>
        <taxon>Gallionellaceae</taxon>
        <taxon>Ferrigenium</taxon>
    </lineage>
</organism>
<keyword evidence="12" id="KW-1185">Reference proteome</keyword>
<keyword evidence="6 9" id="KW-0812">Transmembrane</keyword>
<keyword evidence="4 9" id="KW-0488">Methylation</keyword>
<dbReference type="PANTHER" id="PTHR38779">
    <property type="entry name" value="TYPE II SECRETION SYSTEM PROTEIN I-RELATED"/>
    <property type="match status" value="1"/>
</dbReference>
<evidence type="ECO:0000259" key="10">
    <source>
        <dbReference type="Pfam" id="PF02501"/>
    </source>
</evidence>
<comment type="similarity">
    <text evidence="2 9">Belongs to the GSP I family.</text>
</comment>
<reference evidence="11 12" key="1">
    <citation type="submission" date="2019-03" db="EMBL/GenBank/DDBJ databases">
        <title>Complete genome sequence of Ferrigenium kumadai strain An22, a microaerophilic iron-oxidizing bacterium isolated from a paddy field soil.</title>
        <authorList>
            <person name="Watanabe T."/>
            <person name="Asakawa S."/>
        </authorList>
    </citation>
    <scope>NUCLEOTIDE SEQUENCE [LARGE SCALE GENOMIC DNA]</scope>
    <source>
        <strain evidence="11 12">An22</strain>
    </source>
</reference>
<dbReference type="Gene3D" id="3.30.1300.30">
    <property type="entry name" value="GSPII I/J protein-like"/>
    <property type="match status" value="1"/>
</dbReference>
<dbReference type="InterPro" id="IPR010052">
    <property type="entry name" value="T2SS_protein-GspI"/>
</dbReference>
<dbReference type="PANTHER" id="PTHR38779:SF2">
    <property type="entry name" value="TYPE II SECRETION SYSTEM PROTEIN I-RELATED"/>
    <property type="match status" value="1"/>
</dbReference>
<dbReference type="InterPro" id="IPR045584">
    <property type="entry name" value="Pilin-like"/>
</dbReference>
<feature type="transmembrane region" description="Helical" evidence="9">
    <location>
        <begin position="12"/>
        <end position="33"/>
    </location>
</feature>
<keyword evidence="7 9" id="KW-1133">Transmembrane helix</keyword>